<evidence type="ECO:0000313" key="1">
    <source>
        <dbReference type="EMBL" id="CRL20448.1"/>
    </source>
</evidence>
<dbReference type="EMBL" id="HG793137">
    <property type="protein sequence ID" value="CRL20448.1"/>
    <property type="molecule type" value="Genomic_DNA"/>
</dbReference>
<sequence length="47" mass="5050">MPEDLVMALLCSTPYIYASYGGHQAGRISAEALLADQAKAIFNTIHP</sequence>
<keyword evidence="2" id="KW-1185">Reference proteome</keyword>
<reference evidence="1 2" key="1">
    <citation type="journal article" date="2014" name="Nat. Commun.">
        <title>Multiple recent horizontal transfers of a large genomic region in cheese making fungi.</title>
        <authorList>
            <person name="Cheeseman K."/>
            <person name="Ropars J."/>
            <person name="Renault P."/>
            <person name="Dupont J."/>
            <person name="Gouzy J."/>
            <person name="Branca A."/>
            <person name="Abraham A.L."/>
            <person name="Ceppi M."/>
            <person name="Conseiller E."/>
            <person name="Debuchy R."/>
            <person name="Malagnac F."/>
            <person name="Goarin A."/>
            <person name="Silar P."/>
            <person name="Lacoste S."/>
            <person name="Sallet E."/>
            <person name="Bensimon A."/>
            <person name="Giraud T."/>
            <person name="Brygoo Y."/>
        </authorList>
    </citation>
    <scope>NUCLEOTIDE SEQUENCE [LARGE SCALE GENOMIC DNA]</scope>
    <source>
        <strain evidence="2">FM 013</strain>
    </source>
</reference>
<dbReference type="AlphaFoldDB" id="A0A0G4P2H1"/>
<accession>A0A0G4P2H1</accession>
<protein>
    <submittedName>
        <fullName evidence="1">Str. FM013</fullName>
    </submittedName>
</protein>
<evidence type="ECO:0000313" key="2">
    <source>
        <dbReference type="Proteomes" id="UP000053732"/>
    </source>
</evidence>
<dbReference type="Proteomes" id="UP000053732">
    <property type="component" value="Unassembled WGS sequence"/>
</dbReference>
<organism evidence="1 2">
    <name type="scientific">Penicillium camemberti (strain FM 013)</name>
    <dbReference type="NCBI Taxonomy" id="1429867"/>
    <lineage>
        <taxon>Eukaryota</taxon>
        <taxon>Fungi</taxon>
        <taxon>Dikarya</taxon>
        <taxon>Ascomycota</taxon>
        <taxon>Pezizomycotina</taxon>
        <taxon>Eurotiomycetes</taxon>
        <taxon>Eurotiomycetidae</taxon>
        <taxon>Eurotiales</taxon>
        <taxon>Aspergillaceae</taxon>
        <taxon>Penicillium</taxon>
    </lineage>
</organism>
<proteinExistence type="predicted"/>
<gene>
    <name evidence="1" type="ORF">PCAMFM013_S004g000389</name>
</gene>
<name>A0A0G4P2H1_PENC3</name>